<keyword evidence="10" id="KW-1185">Reference proteome</keyword>
<comment type="similarity">
    <text evidence="2 8">Belongs to the 4-toluene sulfonate uptake permease (TSUP) (TC 2.A.102) family.</text>
</comment>
<feature type="transmembrane region" description="Helical" evidence="8">
    <location>
        <begin position="73"/>
        <end position="93"/>
    </location>
</feature>
<feature type="transmembrane region" description="Helical" evidence="8">
    <location>
        <begin position="187"/>
        <end position="217"/>
    </location>
</feature>
<evidence type="ECO:0000313" key="10">
    <source>
        <dbReference type="Proteomes" id="UP000194903"/>
    </source>
</evidence>
<keyword evidence="3" id="KW-0813">Transport</keyword>
<evidence type="ECO:0000256" key="7">
    <source>
        <dbReference type="ARBA" id="ARBA00023136"/>
    </source>
</evidence>
<keyword evidence="5 8" id="KW-0812">Transmembrane</keyword>
<feature type="transmembrane region" description="Helical" evidence="8">
    <location>
        <begin position="138"/>
        <end position="163"/>
    </location>
</feature>
<comment type="caution">
    <text evidence="9">The sequence shown here is derived from an EMBL/GenBank/DDBJ whole genome shotgun (WGS) entry which is preliminary data.</text>
</comment>
<evidence type="ECO:0000256" key="3">
    <source>
        <dbReference type="ARBA" id="ARBA00022448"/>
    </source>
</evidence>
<organism evidence="9 10">
    <name type="scientific">Butyricicoccus porcorum</name>
    <dbReference type="NCBI Taxonomy" id="1945634"/>
    <lineage>
        <taxon>Bacteria</taxon>
        <taxon>Bacillati</taxon>
        <taxon>Bacillota</taxon>
        <taxon>Clostridia</taxon>
        <taxon>Eubacteriales</taxon>
        <taxon>Butyricicoccaceae</taxon>
        <taxon>Butyricicoccus</taxon>
    </lineage>
</organism>
<evidence type="ECO:0000256" key="5">
    <source>
        <dbReference type="ARBA" id="ARBA00022692"/>
    </source>
</evidence>
<name>A0A252F6Q6_9FIRM</name>
<keyword evidence="6 8" id="KW-1133">Transmembrane helix</keyword>
<reference evidence="9 10" key="1">
    <citation type="submission" date="2017-05" db="EMBL/GenBank/DDBJ databases">
        <title>Butyricicoccus porcorum sp. nov. a butyrate-producing bacterium from the swine intestinal tract.</title>
        <authorList>
            <person name="Trachsel J."/>
            <person name="Humphrey S."/>
            <person name="Allen H.K."/>
        </authorList>
    </citation>
    <scope>NUCLEOTIDE SEQUENCE [LARGE SCALE GENOMIC DNA]</scope>
    <source>
        <strain evidence="9">BB10</strain>
    </source>
</reference>
<dbReference type="AlphaFoldDB" id="A0A252F6Q6"/>
<dbReference type="PANTHER" id="PTHR30269">
    <property type="entry name" value="TRANSMEMBRANE PROTEIN YFCA"/>
    <property type="match status" value="1"/>
</dbReference>
<protein>
    <recommendedName>
        <fullName evidence="8">Probable membrane transporter protein</fullName>
    </recommendedName>
</protein>
<evidence type="ECO:0000256" key="1">
    <source>
        <dbReference type="ARBA" id="ARBA00004651"/>
    </source>
</evidence>
<dbReference type="Proteomes" id="UP000194903">
    <property type="component" value="Unassembled WGS sequence"/>
</dbReference>
<dbReference type="OrthoDB" id="554695at2"/>
<sequence length="248" mass="25878">MTLIPFLIVCPLTFLAGLVDSIAGGGGLISLPAFLFAGLPMHTAIATNKLSSSVGTTVSTARYCKNGFFDRRIALPSIVLALAGSTLGARLVLLVDDTYLRWLLIAVLPIVAILVFLDKGDGHANPDFPASRRMAISCIAALVIGMYDGFYGPGTGTFLLLALTKCAHMDVRTASGNVKLINLSSNIAALATFLFSGAVNIALGLAGAAFCLVGHYMGSGLVMKNGNKIVKPIIIVVLVLLFLKIILG</sequence>
<dbReference type="EMBL" id="NHOC01000002">
    <property type="protein sequence ID" value="OUM21340.1"/>
    <property type="molecule type" value="Genomic_DNA"/>
</dbReference>
<keyword evidence="4 8" id="KW-1003">Cell membrane</keyword>
<gene>
    <name evidence="9" type="ORF">CBW42_01860</name>
</gene>
<evidence type="ECO:0000256" key="6">
    <source>
        <dbReference type="ARBA" id="ARBA00022989"/>
    </source>
</evidence>
<keyword evidence="7 8" id="KW-0472">Membrane</keyword>
<comment type="subcellular location">
    <subcellularLocation>
        <location evidence="1 8">Cell membrane</location>
        <topology evidence="1 8">Multi-pass membrane protein</topology>
    </subcellularLocation>
</comment>
<feature type="transmembrane region" description="Helical" evidence="8">
    <location>
        <begin position="229"/>
        <end position="247"/>
    </location>
</feature>
<evidence type="ECO:0000256" key="4">
    <source>
        <dbReference type="ARBA" id="ARBA00022475"/>
    </source>
</evidence>
<dbReference type="RefSeq" id="WP_087017183.1">
    <property type="nucleotide sequence ID" value="NZ_CP178353.1"/>
</dbReference>
<dbReference type="InterPro" id="IPR002781">
    <property type="entry name" value="TM_pro_TauE-like"/>
</dbReference>
<feature type="transmembrane region" description="Helical" evidence="8">
    <location>
        <begin position="99"/>
        <end position="117"/>
    </location>
</feature>
<proteinExistence type="inferred from homology"/>
<evidence type="ECO:0000256" key="8">
    <source>
        <dbReference type="RuleBase" id="RU363041"/>
    </source>
</evidence>
<dbReference type="PANTHER" id="PTHR30269:SF0">
    <property type="entry name" value="MEMBRANE TRANSPORTER PROTEIN YFCA-RELATED"/>
    <property type="match status" value="1"/>
</dbReference>
<dbReference type="Pfam" id="PF01925">
    <property type="entry name" value="TauE"/>
    <property type="match status" value="1"/>
</dbReference>
<dbReference type="GO" id="GO:0005886">
    <property type="term" value="C:plasma membrane"/>
    <property type="evidence" value="ECO:0007669"/>
    <property type="project" value="UniProtKB-SubCell"/>
</dbReference>
<evidence type="ECO:0000256" key="2">
    <source>
        <dbReference type="ARBA" id="ARBA00009142"/>
    </source>
</evidence>
<dbReference type="InterPro" id="IPR052017">
    <property type="entry name" value="TSUP"/>
</dbReference>
<evidence type="ECO:0000313" key="9">
    <source>
        <dbReference type="EMBL" id="OUM21340.1"/>
    </source>
</evidence>
<accession>A0A252F6Q6</accession>